<reference evidence="4 5" key="1">
    <citation type="submission" date="2020-02" db="EMBL/GenBank/DDBJ databases">
        <title>Draft genome sequence of two Spirosoma agri KCTC 52727 and Spirosoma terrae KCTC 52035.</title>
        <authorList>
            <person name="Rojas J."/>
            <person name="Ambika Manirajan B."/>
            <person name="Ratering S."/>
            <person name="Suarez C."/>
            <person name="Schnell S."/>
        </authorList>
    </citation>
    <scope>NUCLEOTIDE SEQUENCE [LARGE SCALE GENOMIC DNA]</scope>
    <source>
        <strain evidence="4 5">KCTC 52727</strain>
    </source>
</reference>
<sequence length="228" mass="26059">MLDFSLQSLNDPAVLNESFSADGNALFRSDRKYERLKRLFDILVAGIVCMSLLLWLVPVIGLLIRLTSPGPMLFMQLRTGRNGRPFRCLKFRTMAHTTDGEFKQATKNDLRVTRVGRFLRKSNLDELPQVFNVLLGDMSIVGPRPHPIQLDAKHWKTLPGYQARYAVKPGITGLAQSRGCRGETAQLVDMQHRIKYDHFYIRKQSLPLDLKICLWTAYKMVTGDEKAH</sequence>
<proteinExistence type="inferred from homology"/>
<evidence type="ECO:0000256" key="2">
    <source>
        <dbReference type="SAM" id="Phobius"/>
    </source>
</evidence>
<gene>
    <name evidence="4" type="ORF">GK091_20775</name>
</gene>
<comment type="caution">
    <text evidence="4">The sequence shown here is derived from an EMBL/GenBank/DDBJ whole genome shotgun (WGS) entry which is preliminary data.</text>
</comment>
<dbReference type="Proteomes" id="UP000477386">
    <property type="component" value="Unassembled WGS sequence"/>
</dbReference>
<organism evidence="4 5">
    <name type="scientific">Spirosoma agri</name>
    <dbReference type="NCBI Taxonomy" id="1987381"/>
    <lineage>
        <taxon>Bacteria</taxon>
        <taxon>Pseudomonadati</taxon>
        <taxon>Bacteroidota</taxon>
        <taxon>Cytophagia</taxon>
        <taxon>Cytophagales</taxon>
        <taxon>Cytophagaceae</taxon>
        <taxon>Spirosoma</taxon>
    </lineage>
</organism>
<accession>A0A6M0IME0</accession>
<dbReference type="RefSeq" id="WP_164041798.1">
    <property type="nucleotide sequence ID" value="NZ_JAAGNZ010000002.1"/>
</dbReference>
<protein>
    <submittedName>
        <fullName evidence="4">Sugar transferase</fullName>
    </submittedName>
</protein>
<dbReference type="InterPro" id="IPR003362">
    <property type="entry name" value="Bact_transf"/>
</dbReference>
<keyword evidence="5" id="KW-1185">Reference proteome</keyword>
<dbReference type="EMBL" id="JAAGNZ010000002">
    <property type="protein sequence ID" value="NEU69334.1"/>
    <property type="molecule type" value="Genomic_DNA"/>
</dbReference>
<feature type="domain" description="Bacterial sugar transferase" evidence="3">
    <location>
        <begin position="37"/>
        <end position="221"/>
    </location>
</feature>
<evidence type="ECO:0000313" key="4">
    <source>
        <dbReference type="EMBL" id="NEU69334.1"/>
    </source>
</evidence>
<evidence type="ECO:0000313" key="5">
    <source>
        <dbReference type="Proteomes" id="UP000477386"/>
    </source>
</evidence>
<evidence type="ECO:0000259" key="3">
    <source>
        <dbReference type="Pfam" id="PF02397"/>
    </source>
</evidence>
<dbReference type="PANTHER" id="PTHR30576:SF0">
    <property type="entry name" value="UNDECAPRENYL-PHOSPHATE N-ACETYLGALACTOSAMINYL 1-PHOSPHATE TRANSFERASE-RELATED"/>
    <property type="match status" value="1"/>
</dbReference>
<dbReference type="Pfam" id="PF02397">
    <property type="entry name" value="Bac_transf"/>
    <property type="match status" value="1"/>
</dbReference>
<comment type="similarity">
    <text evidence="1">Belongs to the bacterial sugar transferase family.</text>
</comment>
<keyword evidence="2" id="KW-0472">Membrane</keyword>
<keyword evidence="2" id="KW-0812">Transmembrane</keyword>
<feature type="transmembrane region" description="Helical" evidence="2">
    <location>
        <begin position="39"/>
        <end position="64"/>
    </location>
</feature>
<dbReference type="AlphaFoldDB" id="A0A6M0IME0"/>
<dbReference type="GO" id="GO:0016780">
    <property type="term" value="F:phosphotransferase activity, for other substituted phosphate groups"/>
    <property type="evidence" value="ECO:0007669"/>
    <property type="project" value="TreeGrafter"/>
</dbReference>
<evidence type="ECO:0000256" key="1">
    <source>
        <dbReference type="ARBA" id="ARBA00006464"/>
    </source>
</evidence>
<keyword evidence="4" id="KW-0808">Transferase</keyword>
<keyword evidence="2" id="KW-1133">Transmembrane helix</keyword>
<name>A0A6M0IME0_9BACT</name>
<dbReference type="PANTHER" id="PTHR30576">
    <property type="entry name" value="COLANIC BIOSYNTHESIS UDP-GLUCOSE LIPID CARRIER TRANSFERASE"/>
    <property type="match status" value="1"/>
</dbReference>